<sequence>MRIFAKIQDILKCNIKIIEAIFTNKSKRIISSLKAKRNKIMHEYINLLKGGENA</sequence>
<evidence type="ECO:0000313" key="1">
    <source>
        <dbReference type="EMBL" id="ACN52953.1"/>
    </source>
</evidence>
<keyword evidence="1" id="KW-0614">Plasmid</keyword>
<gene>
    <name evidence="1" type="ORF">BVAVS116_H0074</name>
</gene>
<dbReference type="AlphaFoldDB" id="C0R8Y9"/>
<proteinExistence type="predicted"/>
<reference evidence="1 2" key="1">
    <citation type="journal article" date="2012" name="J. Bacteriol.">
        <title>Whole-Genome Sequences of Borrelia bissettii, Borrelia valaisiana, and Borrelia spielmanii.</title>
        <authorList>
            <person name="Schutzer S.E."/>
            <person name="Fraser-Liggett C.M."/>
            <person name="Qiu W.G."/>
            <person name="Kraiczy P."/>
            <person name="Mongodin E.F."/>
            <person name="Dunn J.J."/>
            <person name="Luft B.J."/>
            <person name="Casjens S.R."/>
        </authorList>
    </citation>
    <scope>NUCLEOTIDE SEQUENCE [LARGE SCALE GENOMIC DNA]</scope>
    <source>
        <strain evidence="1 2">VS116</strain>
        <plasmid evidence="1">VS116_lp28-3</plasmid>
    </source>
</reference>
<geneLocation type="plasmid" evidence="1 2">
    <name>VS116_lp28-3</name>
</geneLocation>
<dbReference type="HOGENOM" id="CLU_3040980_0_0_12"/>
<dbReference type="Pfam" id="PF05289">
    <property type="entry name" value="BLYB"/>
    <property type="match status" value="1"/>
</dbReference>
<dbReference type="Proteomes" id="UP000006163">
    <property type="component" value="Plasmid VS116_lp28-3"/>
</dbReference>
<dbReference type="EMBL" id="CP001440">
    <property type="protein sequence ID" value="ACN52953.1"/>
    <property type="molecule type" value="Genomic_DNA"/>
</dbReference>
<evidence type="ECO:0000313" key="2">
    <source>
        <dbReference type="Proteomes" id="UP000006163"/>
    </source>
</evidence>
<accession>C0R8Y9</accession>
<keyword evidence="2" id="KW-1185">Reference proteome</keyword>
<organism evidence="1 2">
    <name type="scientific">Borreliella valaisiana VS116</name>
    <dbReference type="NCBI Taxonomy" id="445987"/>
    <lineage>
        <taxon>Bacteria</taxon>
        <taxon>Pseudomonadati</taxon>
        <taxon>Spirochaetota</taxon>
        <taxon>Spirochaetia</taxon>
        <taxon>Spirochaetales</taxon>
        <taxon>Borreliaceae</taxon>
        <taxon>Borreliella</taxon>
    </lineage>
</organism>
<name>C0R8Y9_BORVA</name>
<dbReference type="InterPro" id="IPR007953">
    <property type="entry name" value="Holin-like_BlyB"/>
</dbReference>
<protein>
    <submittedName>
        <fullName evidence="1">Uncharacterized protein</fullName>
    </submittedName>
</protein>